<evidence type="ECO:0000256" key="1">
    <source>
        <dbReference type="SAM" id="SignalP"/>
    </source>
</evidence>
<feature type="signal peptide" evidence="1">
    <location>
        <begin position="1"/>
        <end position="20"/>
    </location>
</feature>
<gene>
    <name evidence="2" type="ORF">HB811_16675</name>
</gene>
<evidence type="ECO:0000313" key="3">
    <source>
        <dbReference type="Proteomes" id="UP000543379"/>
    </source>
</evidence>
<proteinExistence type="predicted"/>
<comment type="caution">
    <text evidence="2">The sequence shown here is derived from an EMBL/GenBank/DDBJ whole genome shotgun (WGS) entry which is preliminary data.</text>
</comment>
<reference evidence="2 3" key="1">
    <citation type="submission" date="2020-03" db="EMBL/GenBank/DDBJ databases">
        <title>Soil Listeria distribution.</title>
        <authorList>
            <person name="Liao J."/>
            <person name="Wiedmann M."/>
        </authorList>
    </citation>
    <scope>NUCLEOTIDE SEQUENCE [LARGE SCALE GENOMIC DNA]</scope>
    <source>
        <strain evidence="2 3">FSL L7-1816</strain>
    </source>
</reference>
<dbReference type="EMBL" id="JAAROV010000008">
    <property type="protein sequence ID" value="MBC1318414.1"/>
    <property type="molecule type" value="Genomic_DNA"/>
</dbReference>
<accession>A0A841XQB7</accession>
<name>A0A841XQB7_9LIST</name>
<feature type="chain" id="PRO_5044442434" evidence="1">
    <location>
        <begin position="21"/>
        <end position="253"/>
    </location>
</feature>
<dbReference type="AlphaFoldDB" id="A0A841XQB7"/>
<dbReference type="Proteomes" id="UP000543379">
    <property type="component" value="Unassembled WGS sequence"/>
</dbReference>
<protein>
    <submittedName>
        <fullName evidence="2">Uncharacterized protein</fullName>
    </submittedName>
</protein>
<dbReference type="RefSeq" id="WP_185362844.1">
    <property type="nucleotide sequence ID" value="NZ_JAAROK010000027.1"/>
</dbReference>
<keyword evidence="1" id="KW-0732">Signal</keyword>
<sequence>MKKIILLAIPVILMISMVMAPIQGEAKVYSDAYSGEKSIYNTNTGRYVTVGVVLDQTSITEDTTEITGHLVASPSPSGSGTEHDLVGLYLELETNASFSNHIAGTTIKDSSGYFKLKFKKQLATQTLNFKIGSKTIVHVEVEPISPNIILSNTDHQIKIETPLTTKSSKIKFRTFDNDGIGFEARLYVNGKVVDSTSMYREMSPILGYEPQMYFTGMIERTLTSKELLHVGDIYKIEADMRYGTIFAVGVVEE</sequence>
<organism evidence="2 3">
    <name type="scientific">Listeria booriae</name>
    <dbReference type="NCBI Taxonomy" id="1552123"/>
    <lineage>
        <taxon>Bacteria</taxon>
        <taxon>Bacillati</taxon>
        <taxon>Bacillota</taxon>
        <taxon>Bacilli</taxon>
        <taxon>Bacillales</taxon>
        <taxon>Listeriaceae</taxon>
        <taxon>Listeria</taxon>
    </lineage>
</organism>
<evidence type="ECO:0000313" key="2">
    <source>
        <dbReference type="EMBL" id="MBC1318414.1"/>
    </source>
</evidence>